<protein>
    <submittedName>
        <fullName evidence="1">Uncharacterized protein</fullName>
    </submittedName>
</protein>
<evidence type="ECO:0000313" key="2">
    <source>
        <dbReference type="Proteomes" id="UP000596151"/>
    </source>
</evidence>
<dbReference type="Proteomes" id="UP000596151">
    <property type="component" value="Segment"/>
</dbReference>
<accession>A0A7T7GTG0</accession>
<keyword evidence="2" id="KW-1185">Reference proteome</keyword>
<sequence length="127" mass="13515">MSNTETLTLTGITRGHGMCACCGRTLGRVFQLSDGNEYGRKCAAKLTGFQVTDQAVRAAVMAARNAAAAAELCAYSELFAGKWGAGDRDAHPVAWDALIAYRDGRSDAEDAIEYMRELIATGVYADA</sequence>
<reference evidence="1 2" key="1">
    <citation type="submission" date="2020-10" db="EMBL/GenBank/DDBJ databases">
        <authorList>
            <person name="Tina S.-P."/>
            <person name="Abby P."/>
            <person name="Briggs L.A."/>
            <person name="Washington J.M."/>
            <person name="Garlena R.A."/>
            <person name="Russell D.A."/>
            <person name="Pope W.H."/>
            <person name="Jacobs-Sera D."/>
            <person name="Hatfull G.F."/>
        </authorList>
    </citation>
    <scope>NUCLEOTIDE SEQUENCE [LARGE SCALE GENOMIC DNA]</scope>
</reference>
<gene>
    <name evidence="1" type="primary">7</name>
    <name evidence="1" type="ORF">SEA_TINALIN_7</name>
</gene>
<name>A0A7T7GTG0_9CAUD</name>
<dbReference type="GeneID" id="63911763"/>
<evidence type="ECO:0000313" key="1">
    <source>
        <dbReference type="EMBL" id="QQM15096.1"/>
    </source>
</evidence>
<dbReference type="KEGG" id="vg:63911763"/>
<organism evidence="1 2">
    <name type="scientific">Gordonia phage TinaLin</name>
    <dbReference type="NCBI Taxonomy" id="2797324"/>
    <lineage>
        <taxon>Viruses</taxon>
        <taxon>Duplodnaviria</taxon>
        <taxon>Heunggongvirae</taxon>
        <taxon>Uroviricota</taxon>
        <taxon>Caudoviricetes</taxon>
        <taxon>Ruthgordonvirinae</taxon>
        <taxon>Tinalinvirus</taxon>
        <taxon>Tinalinvirus tinalin</taxon>
    </lineage>
</organism>
<proteinExistence type="predicted"/>
<dbReference type="EMBL" id="MW132713">
    <property type="protein sequence ID" value="QQM15096.1"/>
    <property type="molecule type" value="Genomic_DNA"/>
</dbReference>
<dbReference type="RefSeq" id="YP_010051023.1">
    <property type="nucleotide sequence ID" value="NC_054437.1"/>
</dbReference>